<organism evidence="3 4">
    <name type="scientific">Allofournierella massiliensis</name>
    <dbReference type="NCBI Taxonomy" id="1650663"/>
    <lineage>
        <taxon>Bacteria</taxon>
        <taxon>Bacillati</taxon>
        <taxon>Bacillota</taxon>
        <taxon>Clostridia</taxon>
        <taxon>Eubacteriales</taxon>
        <taxon>Oscillospiraceae</taxon>
        <taxon>Allofournierella</taxon>
    </lineage>
</organism>
<dbReference type="PANTHER" id="PTHR47837">
    <property type="entry name" value="GTP PYROPHOSPHOKINASE YJBM"/>
    <property type="match status" value="1"/>
</dbReference>
<dbReference type="InterPro" id="IPR007685">
    <property type="entry name" value="RelA_SpoT"/>
</dbReference>
<reference evidence="3 4" key="1">
    <citation type="submission" date="2023-06" db="EMBL/GenBank/DDBJ databases">
        <title>Identification and characterization of horizontal gene transfer across gut microbiota members of farm animals based on homology search.</title>
        <authorList>
            <person name="Schwarzerova J."/>
            <person name="Nykrynova M."/>
            <person name="Jureckova K."/>
            <person name="Cejkova D."/>
            <person name="Rychlik I."/>
        </authorList>
    </citation>
    <scope>NUCLEOTIDE SEQUENCE [LARGE SCALE GENOMIC DNA]</scope>
    <source>
        <strain evidence="3 4">ET340</strain>
    </source>
</reference>
<dbReference type="SUPFAM" id="SSF81301">
    <property type="entry name" value="Nucleotidyltransferase"/>
    <property type="match status" value="1"/>
</dbReference>
<evidence type="ECO:0000256" key="1">
    <source>
        <dbReference type="ARBA" id="ARBA00004976"/>
    </source>
</evidence>
<dbReference type="InterPro" id="IPR052366">
    <property type="entry name" value="GTP_Pyrophosphokinase"/>
</dbReference>
<feature type="domain" description="RelA/SpoT" evidence="2">
    <location>
        <begin position="67"/>
        <end position="190"/>
    </location>
</feature>
<comment type="caution">
    <text evidence="3">The sequence shown here is derived from an EMBL/GenBank/DDBJ whole genome shotgun (WGS) entry which is preliminary data.</text>
</comment>
<dbReference type="RefSeq" id="WP_289598631.1">
    <property type="nucleotide sequence ID" value="NZ_JAUDCL010000001.1"/>
</dbReference>
<proteinExistence type="predicted"/>
<name>A0ABT7UM02_9FIRM</name>
<protein>
    <submittedName>
        <fullName evidence="3">GTP pyrophosphokinase family protein</fullName>
    </submittedName>
</protein>
<accession>A0ABT7UM02</accession>
<dbReference type="Pfam" id="PF04607">
    <property type="entry name" value="RelA_SpoT"/>
    <property type="match status" value="1"/>
</dbReference>
<dbReference type="Gene3D" id="1.10.287.860">
    <property type="entry name" value="Nucleotidyltransferase"/>
    <property type="match status" value="1"/>
</dbReference>
<evidence type="ECO:0000259" key="2">
    <source>
        <dbReference type="SMART" id="SM00954"/>
    </source>
</evidence>
<keyword evidence="4" id="KW-1185">Reference proteome</keyword>
<gene>
    <name evidence="3" type="ORF">QUW08_01160</name>
</gene>
<dbReference type="EMBL" id="JAUDCL010000001">
    <property type="protein sequence ID" value="MDM8199919.1"/>
    <property type="molecule type" value="Genomic_DNA"/>
</dbReference>
<dbReference type="Proteomes" id="UP001529380">
    <property type="component" value="Unassembled WGS sequence"/>
</dbReference>
<dbReference type="PANTHER" id="PTHR47837:SF2">
    <property type="entry name" value="GTP PYROPHOSPHOKINASE YWAC"/>
    <property type="match status" value="1"/>
</dbReference>
<dbReference type="CDD" id="cd05399">
    <property type="entry name" value="NT_Rel-Spo_like"/>
    <property type="match status" value="1"/>
</dbReference>
<dbReference type="InterPro" id="IPR043519">
    <property type="entry name" value="NT_sf"/>
</dbReference>
<dbReference type="SMART" id="SM00954">
    <property type="entry name" value="RelA_SpoT"/>
    <property type="match status" value="1"/>
</dbReference>
<dbReference type="Gene3D" id="3.30.460.10">
    <property type="entry name" value="Beta Polymerase, domain 2"/>
    <property type="match status" value="1"/>
</dbReference>
<sequence>MDVSDYSNELQAYLLGHGDDLLTHIIQFNELMMRYQAAIKEVSTKLEILKSDFQMRNQRSSIESIQSRIKKPASILKKLSSRGIEANLETIRTQLSDVAGIRVICPFIDDIYQVAEQLAIQDDIRVLRVKDYIQNPKPNGYRSYHMILEVPVFFMDNKELMQVEVQFRTVAMDFWASLEHQIKYKRDIPDAEELVRELKSCADIIAETDRKMLELRRRMEQQKGSETEKCPLEFPE</sequence>
<evidence type="ECO:0000313" key="3">
    <source>
        <dbReference type="EMBL" id="MDM8199919.1"/>
    </source>
</evidence>
<evidence type="ECO:0000313" key="4">
    <source>
        <dbReference type="Proteomes" id="UP001529380"/>
    </source>
</evidence>
<comment type="pathway">
    <text evidence="1">Purine metabolism; ppGpp biosynthesis; ppGpp from GTP: step 1/2.</text>
</comment>